<organism evidence="2 3">
    <name type="scientific">Lasiosphaeris hirsuta</name>
    <dbReference type="NCBI Taxonomy" id="260670"/>
    <lineage>
        <taxon>Eukaryota</taxon>
        <taxon>Fungi</taxon>
        <taxon>Dikarya</taxon>
        <taxon>Ascomycota</taxon>
        <taxon>Pezizomycotina</taxon>
        <taxon>Sordariomycetes</taxon>
        <taxon>Sordariomycetidae</taxon>
        <taxon>Sordariales</taxon>
        <taxon>Lasiosphaeriaceae</taxon>
        <taxon>Lasiosphaeris</taxon>
    </lineage>
</organism>
<feature type="domain" description="Heterokaryon incompatibility" evidence="1">
    <location>
        <begin position="4"/>
        <end position="115"/>
    </location>
</feature>
<protein>
    <submittedName>
        <fullName evidence="2">Heterokaryon incompatibility protein-domain-containing protein</fullName>
    </submittedName>
</protein>
<dbReference type="PANTHER" id="PTHR24148:SF64">
    <property type="entry name" value="HETEROKARYON INCOMPATIBILITY DOMAIN-CONTAINING PROTEIN"/>
    <property type="match status" value="1"/>
</dbReference>
<dbReference type="Pfam" id="PF06985">
    <property type="entry name" value="HET"/>
    <property type="match status" value="1"/>
</dbReference>
<dbReference type="AlphaFoldDB" id="A0AA40DQU5"/>
<gene>
    <name evidence="2" type="ORF">B0H67DRAFT_496900</name>
</gene>
<proteinExistence type="predicted"/>
<reference evidence="2" key="1">
    <citation type="submission" date="2023-06" db="EMBL/GenBank/DDBJ databases">
        <title>Genome-scale phylogeny and comparative genomics of the fungal order Sordariales.</title>
        <authorList>
            <consortium name="Lawrence Berkeley National Laboratory"/>
            <person name="Hensen N."/>
            <person name="Bonometti L."/>
            <person name="Westerberg I."/>
            <person name="Brannstrom I.O."/>
            <person name="Guillou S."/>
            <person name="Cros-Aarteil S."/>
            <person name="Calhoun S."/>
            <person name="Haridas S."/>
            <person name="Kuo A."/>
            <person name="Mondo S."/>
            <person name="Pangilinan J."/>
            <person name="Riley R."/>
            <person name="Labutti K."/>
            <person name="Andreopoulos B."/>
            <person name="Lipzen A."/>
            <person name="Chen C."/>
            <person name="Yanf M."/>
            <person name="Daum C."/>
            <person name="Ng V."/>
            <person name="Clum A."/>
            <person name="Steindorff A."/>
            <person name="Ohm R."/>
            <person name="Martin F."/>
            <person name="Silar P."/>
            <person name="Natvig D."/>
            <person name="Lalanne C."/>
            <person name="Gautier V."/>
            <person name="Ament-Velasquez S.L."/>
            <person name="Kruys A."/>
            <person name="Hutchinson M.I."/>
            <person name="Powell A.J."/>
            <person name="Barry K."/>
            <person name="Miller A.N."/>
            <person name="Grigoriev I.V."/>
            <person name="Debuchy R."/>
            <person name="Gladieux P."/>
            <person name="Thoren M.H."/>
            <person name="Johannesson H."/>
        </authorList>
    </citation>
    <scope>NUCLEOTIDE SEQUENCE</scope>
    <source>
        <strain evidence="2">SMH4607-1</strain>
    </source>
</reference>
<accession>A0AA40DQU5</accession>
<dbReference type="EMBL" id="JAUKUA010000006">
    <property type="protein sequence ID" value="KAK0708678.1"/>
    <property type="molecule type" value="Genomic_DNA"/>
</dbReference>
<evidence type="ECO:0000313" key="2">
    <source>
        <dbReference type="EMBL" id="KAK0708678.1"/>
    </source>
</evidence>
<name>A0AA40DQU5_9PEZI</name>
<comment type="caution">
    <text evidence="2">The sequence shown here is derived from an EMBL/GenBank/DDBJ whole genome shotgun (WGS) entry which is preliminary data.</text>
</comment>
<dbReference type="InterPro" id="IPR052895">
    <property type="entry name" value="HetReg/Transcr_Mod"/>
</dbReference>
<dbReference type="Proteomes" id="UP001172102">
    <property type="component" value="Unassembled WGS sequence"/>
</dbReference>
<dbReference type="PANTHER" id="PTHR24148">
    <property type="entry name" value="ANKYRIN REPEAT DOMAIN-CONTAINING PROTEIN 39 HOMOLOG-RELATED"/>
    <property type="match status" value="1"/>
</dbReference>
<evidence type="ECO:0000259" key="1">
    <source>
        <dbReference type="Pfam" id="PF06985"/>
    </source>
</evidence>
<evidence type="ECO:0000313" key="3">
    <source>
        <dbReference type="Proteomes" id="UP001172102"/>
    </source>
</evidence>
<keyword evidence="3" id="KW-1185">Reference proteome</keyword>
<sequence length="172" mass="19383">RCKWIDTICIDQSNLEERSGQVAVMGDIFKLATRVVVWLGPEDDTSNTACELLAAVSEEGASSGQPCTVKPKPGSKSTAEQLHRSNWYLFDSCQSEAVYALLHRPWFKRVWILQEIGLASPTTIIICGKKTIPWLQFKEALRFICVEGSSLPLPREKPWDLYLDATSRWITP</sequence>
<feature type="non-terminal residue" evidence="2">
    <location>
        <position position="1"/>
    </location>
</feature>
<dbReference type="InterPro" id="IPR010730">
    <property type="entry name" value="HET"/>
</dbReference>